<organism evidence="1 2">
    <name type="scientific">Flavobacterium aquaticum</name>
    <dbReference type="NCBI Taxonomy" id="1236486"/>
    <lineage>
        <taxon>Bacteria</taxon>
        <taxon>Pseudomonadati</taxon>
        <taxon>Bacteroidota</taxon>
        <taxon>Flavobacteriia</taxon>
        <taxon>Flavobacteriales</taxon>
        <taxon>Flavobacteriaceae</taxon>
        <taxon>Flavobacterium</taxon>
    </lineage>
</organism>
<dbReference type="AlphaFoldDB" id="A0A327YLU4"/>
<dbReference type="Proteomes" id="UP000249620">
    <property type="component" value="Unassembled WGS sequence"/>
</dbReference>
<reference evidence="1 2" key="1">
    <citation type="submission" date="2018-06" db="EMBL/GenBank/DDBJ databases">
        <title>Genomic Encyclopedia of Type Strains, Phase III (KMG-III): the genomes of soil and plant-associated and newly described type strains.</title>
        <authorList>
            <person name="Whitman W."/>
        </authorList>
    </citation>
    <scope>NUCLEOTIDE SEQUENCE [LARGE SCALE GENOMIC DNA]</scope>
    <source>
        <strain evidence="1 2">CGMCC 1.12398</strain>
    </source>
</reference>
<name>A0A327YLU4_9FLAO</name>
<comment type="caution">
    <text evidence="1">The sequence shown here is derived from an EMBL/GenBank/DDBJ whole genome shotgun (WGS) entry which is preliminary data.</text>
</comment>
<protein>
    <submittedName>
        <fullName evidence="1">Uncharacterized protein</fullName>
    </submittedName>
</protein>
<evidence type="ECO:0000313" key="1">
    <source>
        <dbReference type="EMBL" id="RAK20725.1"/>
    </source>
</evidence>
<proteinExistence type="predicted"/>
<accession>A0A327YLU4</accession>
<sequence>MKKYFDNLTEAFTVDLFKTKNSINMIKKVIIFFVLIQTLNINAQSIKQEFYDTNGKKISKEEFLKLENHNINLAIGLDYDSLQVFKLVNRINLDTLDTLALGNLKKHLELNYEQKIANDEYIVINYITANPLLKKENNLSLWTILQPNYIKKLHKKVKCKQFWIYDESQIHLDSYKYAHINWLKEKDSFIKNLFYPFQFSYGNCTVIAPNGNFYSYYGEYGPEKVFNGIEILKKL</sequence>
<evidence type="ECO:0000313" key="2">
    <source>
        <dbReference type="Proteomes" id="UP000249620"/>
    </source>
</evidence>
<dbReference type="EMBL" id="QLMI01000007">
    <property type="protein sequence ID" value="RAK20725.1"/>
    <property type="molecule type" value="Genomic_DNA"/>
</dbReference>
<keyword evidence="2" id="KW-1185">Reference proteome</keyword>
<gene>
    <name evidence="1" type="ORF">B0I03_107146</name>
</gene>